<keyword evidence="7 12" id="KW-0521">NADP</keyword>
<dbReference type="PROSITE" id="PS01136">
    <property type="entry name" value="UPF0034"/>
    <property type="match status" value="1"/>
</dbReference>
<dbReference type="InterPro" id="IPR004652">
    <property type="entry name" value="DusB-like"/>
</dbReference>
<reference evidence="17 18" key="1">
    <citation type="submission" date="2017-02" db="EMBL/GenBank/DDBJ databases">
        <authorList>
            <person name="Peterson S.W."/>
        </authorList>
    </citation>
    <scope>NUCLEOTIDE SEQUENCE [LARGE SCALE GENOMIC DNA]</scope>
    <source>
        <strain evidence="17 18">CECT 9189</strain>
    </source>
</reference>
<dbReference type="InterPro" id="IPR018517">
    <property type="entry name" value="tRNA_hU_synthase_CS"/>
</dbReference>
<feature type="binding site" evidence="15">
    <location>
        <position position="212"/>
    </location>
    <ligand>
        <name>FMN</name>
        <dbReference type="ChEBI" id="CHEBI:58210"/>
    </ligand>
</feature>
<dbReference type="EC" id="1.3.1.-" evidence="12"/>
<dbReference type="InterPro" id="IPR013785">
    <property type="entry name" value="Aldolase_TIM"/>
</dbReference>
<protein>
    <recommendedName>
        <fullName evidence="12">tRNA-dihydrouridine synthase B</fullName>
        <ecNumber evidence="12">1.3.1.-</ecNumber>
    </recommendedName>
</protein>
<dbReference type="NCBIfam" id="TIGR00737">
    <property type="entry name" value="nifR3_yhdG"/>
    <property type="match status" value="1"/>
</dbReference>
<dbReference type="SUPFAM" id="SSF51395">
    <property type="entry name" value="FMN-linked oxidoreductases"/>
    <property type="match status" value="1"/>
</dbReference>
<dbReference type="Proteomes" id="UP000191116">
    <property type="component" value="Unassembled WGS sequence"/>
</dbReference>
<dbReference type="InterPro" id="IPR024036">
    <property type="entry name" value="tRNA-dHydroUridine_Synthase_C"/>
</dbReference>
<evidence type="ECO:0000256" key="9">
    <source>
        <dbReference type="ARBA" id="ARBA00023002"/>
    </source>
</evidence>
<name>A0A1T4TKG6_9GAMM</name>
<comment type="similarity">
    <text evidence="13">Belongs to the dus family.</text>
</comment>
<feature type="binding site" evidence="12 15">
    <location>
        <position position="113"/>
    </location>
    <ligand>
        <name>FMN</name>
        <dbReference type="ChEBI" id="CHEBI:58210"/>
    </ligand>
</feature>
<feature type="binding site" evidence="12 15">
    <location>
        <position position="182"/>
    </location>
    <ligand>
        <name>FMN</name>
        <dbReference type="ChEBI" id="CHEBI:58210"/>
    </ligand>
</feature>
<comment type="catalytic activity">
    <reaction evidence="10 12">
        <text>a 5,6-dihydrouridine in tRNA + NADP(+) = a uridine in tRNA + NADPH + H(+)</text>
        <dbReference type="Rhea" id="RHEA:23624"/>
        <dbReference type="Rhea" id="RHEA-COMP:13339"/>
        <dbReference type="Rhea" id="RHEA-COMP:13887"/>
        <dbReference type="ChEBI" id="CHEBI:15378"/>
        <dbReference type="ChEBI" id="CHEBI:57783"/>
        <dbReference type="ChEBI" id="CHEBI:58349"/>
        <dbReference type="ChEBI" id="CHEBI:65315"/>
        <dbReference type="ChEBI" id="CHEBI:74443"/>
    </reaction>
</comment>
<evidence type="ECO:0000313" key="17">
    <source>
        <dbReference type="EMBL" id="SKA40781.1"/>
    </source>
</evidence>
<feature type="binding site" evidence="12">
    <location>
        <begin position="243"/>
        <end position="245"/>
    </location>
    <ligand>
        <name>FMN</name>
        <dbReference type="ChEBI" id="CHEBI:58210"/>
    </ligand>
</feature>
<comment type="similarity">
    <text evidence="12">Belongs to the Dus family. DusB subfamily.</text>
</comment>
<dbReference type="PANTHER" id="PTHR45846">
    <property type="entry name" value="TRNA-DIHYDROURIDINE(47) SYNTHASE [NAD(P)(+)]-LIKE"/>
    <property type="match status" value="1"/>
</dbReference>
<dbReference type="PIRSF" id="PIRSF006621">
    <property type="entry name" value="Dus"/>
    <property type="match status" value="1"/>
</dbReference>
<evidence type="ECO:0000256" key="7">
    <source>
        <dbReference type="ARBA" id="ARBA00022857"/>
    </source>
</evidence>
<dbReference type="PANTHER" id="PTHR45846:SF1">
    <property type="entry name" value="TRNA-DIHYDROURIDINE(47) SYNTHASE [NAD(P)(+)]-LIKE"/>
    <property type="match status" value="1"/>
</dbReference>
<feature type="domain" description="DUS-like FMN-binding" evidence="16">
    <location>
        <begin position="57"/>
        <end position="358"/>
    </location>
</feature>
<dbReference type="GO" id="GO:0050660">
    <property type="term" value="F:flavin adenine dinucleotide binding"/>
    <property type="evidence" value="ECO:0007669"/>
    <property type="project" value="InterPro"/>
</dbReference>
<dbReference type="Gene3D" id="1.10.1200.80">
    <property type="entry name" value="Putative flavin oxidoreducatase, domain 2"/>
    <property type="match status" value="1"/>
</dbReference>
<evidence type="ECO:0000313" key="18">
    <source>
        <dbReference type="Proteomes" id="UP000191116"/>
    </source>
</evidence>
<evidence type="ECO:0000256" key="11">
    <source>
        <dbReference type="ARBA" id="ARBA00048802"/>
    </source>
</evidence>
<evidence type="ECO:0000256" key="14">
    <source>
        <dbReference type="PIRSR" id="PIRSR006621-1"/>
    </source>
</evidence>
<dbReference type="GO" id="GO:0000049">
    <property type="term" value="F:tRNA binding"/>
    <property type="evidence" value="ECO:0007669"/>
    <property type="project" value="UniProtKB-UniRule"/>
</dbReference>
<accession>A0A1T4TKG6</accession>
<evidence type="ECO:0000259" key="16">
    <source>
        <dbReference type="Pfam" id="PF01207"/>
    </source>
</evidence>
<organism evidence="17 18">
    <name type="scientific">Photobacterium toruni</name>
    <dbReference type="NCBI Taxonomy" id="1935446"/>
    <lineage>
        <taxon>Bacteria</taxon>
        <taxon>Pseudomonadati</taxon>
        <taxon>Pseudomonadota</taxon>
        <taxon>Gammaproteobacteria</taxon>
        <taxon>Vibrionales</taxon>
        <taxon>Vibrionaceae</taxon>
        <taxon>Photobacterium</taxon>
    </lineage>
</organism>
<evidence type="ECO:0000256" key="6">
    <source>
        <dbReference type="ARBA" id="ARBA00022694"/>
    </source>
</evidence>
<dbReference type="CDD" id="cd02801">
    <property type="entry name" value="DUS_like_FMN"/>
    <property type="match status" value="1"/>
</dbReference>
<keyword evidence="5 12" id="KW-0288">FMN</keyword>
<keyword evidence="15" id="KW-0547">Nucleotide-binding</keyword>
<evidence type="ECO:0000256" key="8">
    <source>
        <dbReference type="ARBA" id="ARBA00022884"/>
    </source>
</evidence>
<evidence type="ECO:0000256" key="2">
    <source>
        <dbReference type="ARBA" id="ARBA00002790"/>
    </source>
</evidence>
<keyword evidence="9 12" id="KW-0560">Oxidoreductase</keyword>
<gene>
    <name evidence="17" type="primary">dusC_2</name>
    <name evidence="12" type="synonym">dusB</name>
    <name evidence="17" type="ORF">CZ814_02244</name>
</gene>
<keyword evidence="6 12" id="KW-0819">tRNA processing</keyword>
<dbReference type="Pfam" id="PF01207">
    <property type="entry name" value="Dus"/>
    <property type="match status" value="1"/>
</dbReference>
<dbReference type="GO" id="GO:0017150">
    <property type="term" value="F:tRNA dihydrouridine synthase activity"/>
    <property type="evidence" value="ECO:0007669"/>
    <property type="project" value="UniProtKB-UniRule"/>
</dbReference>
<evidence type="ECO:0000256" key="3">
    <source>
        <dbReference type="ARBA" id="ARBA00022555"/>
    </source>
</evidence>
<evidence type="ECO:0000256" key="15">
    <source>
        <dbReference type="PIRSR" id="PIRSR006621-2"/>
    </source>
</evidence>
<evidence type="ECO:0000256" key="1">
    <source>
        <dbReference type="ARBA" id="ARBA00001917"/>
    </source>
</evidence>
<comment type="catalytic activity">
    <reaction evidence="11 12">
        <text>a 5,6-dihydrouridine in tRNA + NAD(+) = a uridine in tRNA + NADH + H(+)</text>
        <dbReference type="Rhea" id="RHEA:54452"/>
        <dbReference type="Rhea" id="RHEA-COMP:13339"/>
        <dbReference type="Rhea" id="RHEA-COMP:13887"/>
        <dbReference type="ChEBI" id="CHEBI:15378"/>
        <dbReference type="ChEBI" id="CHEBI:57540"/>
        <dbReference type="ChEBI" id="CHEBI:57945"/>
        <dbReference type="ChEBI" id="CHEBI:65315"/>
        <dbReference type="ChEBI" id="CHEBI:74443"/>
    </reaction>
</comment>
<feature type="active site" description="Proton donor" evidence="12 14">
    <location>
        <position position="143"/>
    </location>
</feature>
<comment type="cofactor">
    <cofactor evidence="1 12 13 15">
        <name>FMN</name>
        <dbReference type="ChEBI" id="CHEBI:58210"/>
    </cofactor>
</comment>
<dbReference type="Gene3D" id="3.20.20.70">
    <property type="entry name" value="Aldolase class I"/>
    <property type="match status" value="1"/>
</dbReference>
<evidence type="ECO:0000256" key="12">
    <source>
        <dbReference type="HAMAP-Rule" id="MF_02042"/>
    </source>
</evidence>
<evidence type="ECO:0000256" key="5">
    <source>
        <dbReference type="ARBA" id="ARBA00022643"/>
    </source>
</evidence>
<sequence>MGQLIENHAILTNKIIMLNYWPFQQRKKCVKCAPLLAQSGTDILHIGPYQLKNQLIVAPMAGVTDRPFRELCLRYGAGMAISEMMSSNPDLWKTSKSLNRMVHEGESGIRSVQIAGADPKLMAEAAQFSVENGAQIIDINMGCPAKKVNKRLAGSALLQYPNLIEDILRTVVDAVDVPVTLKTRTGWDLDNRNCVNIAKLAEQCGIQALALHGRTKACMYKGEAEYDYIRAVKQAISIPVIANGDIDSPEKARFVLDYTGADALMIGRPAQGKPWIFREIHHYLTTGEHLAAPSIDEISEIMLGHVKALHQFYGDYLGLRIARKHVSWYLKEHAPAGDFRRTFNALEDAQQQIDALQGYFENVA</sequence>
<dbReference type="AlphaFoldDB" id="A0A1T4TKG6"/>
<feature type="binding site" evidence="12 15">
    <location>
        <begin position="267"/>
        <end position="268"/>
    </location>
    <ligand>
        <name>FMN</name>
        <dbReference type="ChEBI" id="CHEBI:58210"/>
    </ligand>
</feature>
<dbReference type="FunFam" id="3.20.20.70:FF:000051">
    <property type="entry name" value="tRNA-dihydrouridine synthase B"/>
    <property type="match status" value="1"/>
</dbReference>
<evidence type="ECO:0000256" key="13">
    <source>
        <dbReference type="PIRNR" id="PIRNR006621"/>
    </source>
</evidence>
<keyword evidence="4 12" id="KW-0285">Flavoprotein</keyword>
<dbReference type="InterPro" id="IPR032887">
    <property type="entry name" value="DusB"/>
</dbReference>
<evidence type="ECO:0000256" key="4">
    <source>
        <dbReference type="ARBA" id="ARBA00022630"/>
    </source>
</evidence>
<feature type="binding site" evidence="12 15">
    <location>
        <begin position="59"/>
        <end position="61"/>
    </location>
    <ligand>
        <name>FMN</name>
        <dbReference type="ChEBI" id="CHEBI:58210"/>
    </ligand>
</feature>
<dbReference type="InterPro" id="IPR001269">
    <property type="entry name" value="DUS_fam"/>
</dbReference>
<dbReference type="EMBL" id="FUWP01000011">
    <property type="protein sequence ID" value="SKA40781.1"/>
    <property type="molecule type" value="Genomic_DNA"/>
</dbReference>
<keyword evidence="8 12" id="KW-0694">RNA-binding</keyword>
<proteinExistence type="inferred from homology"/>
<dbReference type="HAMAP" id="MF_02042">
    <property type="entry name" value="DusB_subfam"/>
    <property type="match status" value="1"/>
</dbReference>
<keyword evidence="3 12" id="KW-0820">tRNA-binding</keyword>
<comment type="function">
    <text evidence="2 12 13">Catalyzes the synthesis of 5,6-dihydrouridine (D), a modified base found in the D-loop of most tRNAs, via the reduction of the C5-C6 double bond in target uridines.</text>
</comment>
<dbReference type="GO" id="GO:0010181">
    <property type="term" value="F:FMN binding"/>
    <property type="evidence" value="ECO:0007669"/>
    <property type="project" value="UniProtKB-UniRule"/>
</dbReference>
<evidence type="ECO:0000256" key="10">
    <source>
        <dbReference type="ARBA" id="ARBA00048205"/>
    </source>
</evidence>
<dbReference type="InterPro" id="IPR035587">
    <property type="entry name" value="DUS-like_FMN-bd"/>
</dbReference>